<evidence type="ECO:0000256" key="2">
    <source>
        <dbReference type="RuleBase" id="RU003750"/>
    </source>
</evidence>
<dbReference type="GO" id="GO:0008654">
    <property type="term" value="P:phospholipid biosynthetic process"/>
    <property type="evidence" value="ECO:0007669"/>
    <property type="project" value="InterPro"/>
</dbReference>
<accession>A0AA38WZA1</accession>
<feature type="transmembrane region" description="Helical" evidence="3">
    <location>
        <begin position="313"/>
        <end position="337"/>
    </location>
</feature>
<feature type="transmembrane region" description="Helical" evidence="3">
    <location>
        <begin position="249"/>
        <end position="270"/>
    </location>
</feature>
<comment type="caution">
    <text evidence="4">The sequence shown here is derived from an EMBL/GenBank/DDBJ whole genome shotgun (WGS) entry which is preliminary data.</text>
</comment>
<dbReference type="PROSITE" id="PS00379">
    <property type="entry name" value="CDP_ALCOHOL_P_TRANSF"/>
    <property type="match status" value="1"/>
</dbReference>
<dbReference type="Gene3D" id="1.20.120.1760">
    <property type="match status" value="1"/>
</dbReference>
<dbReference type="InterPro" id="IPR048254">
    <property type="entry name" value="CDP_ALCOHOL_P_TRANSF_CS"/>
</dbReference>
<keyword evidence="3" id="KW-0812">Transmembrane</keyword>
<organism evidence="4 5">
    <name type="scientific">Cladophialophora chaetospira</name>
    <dbReference type="NCBI Taxonomy" id="386627"/>
    <lineage>
        <taxon>Eukaryota</taxon>
        <taxon>Fungi</taxon>
        <taxon>Dikarya</taxon>
        <taxon>Ascomycota</taxon>
        <taxon>Pezizomycotina</taxon>
        <taxon>Eurotiomycetes</taxon>
        <taxon>Chaetothyriomycetidae</taxon>
        <taxon>Chaetothyriales</taxon>
        <taxon>Herpotrichiellaceae</taxon>
        <taxon>Cladophialophora</taxon>
    </lineage>
</organism>
<feature type="transmembrane region" description="Helical" evidence="3">
    <location>
        <begin position="163"/>
        <end position="191"/>
    </location>
</feature>
<evidence type="ECO:0000313" key="5">
    <source>
        <dbReference type="Proteomes" id="UP001172673"/>
    </source>
</evidence>
<dbReference type="AlphaFoldDB" id="A0AA38WZA1"/>
<sequence length="349" mass="38100">MSEPTSTIYILYNAKASILGKLNYACRKITAGSEDSPCAACDLTHGGLKLDESAEWKQTKKQIGGASVKQLHKDELTPEVRKFLDSNSLRWPMILGQDSKGGPIKLLIDASALQPVSHDHSAFLSLLDKRAAEEAVPIHVKDRLLLPVVPFVPNALLPNHITFIAFVVGLLACVAATSPRFSSLAVYLWLLNRLLDNLDGVLARSRDIASELGGFLDLLSDFIVYSLIPICVAYGQYAANGPDWFTASSFLAITILEATFHVNNFVLFYIAAVSATKQEGELTSLTMKPALIEGLESGLIFTAMFIWPEYVVVMSWAMSLGVVIGTVQRVAALIRVLSNMESVKREKDS</sequence>
<evidence type="ECO:0000256" key="1">
    <source>
        <dbReference type="ARBA" id="ARBA00022679"/>
    </source>
</evidence>
<gene>
    <name evidence="4" type="ORF">H2200_011401</name>
</gene>
<dbReference type="InterPro" id="IPR000462">
    <property type="entry name" value="CDP-OH_P_trans"/>
</dbReference>
<keyword evidence="1 2" id="KW-0808">Transferase</keyword>
<feature type="transmembrane region" description="Helical" evidence="3">
    <location>
        <begin position="212"/>
        <end position="237"/>
    </location>
</feature>
<evidence type="ECO:0000313" key="4">
    <source>
        <dbReference type="EMBL" id="KAJ9603879.1"/>
    </source>
</evidence>
<name>A0AA38WZA1_9EURO</name>
<comment type="similarity">
    <text evidence="2">Belongs to the CDP-alcohol phosphatidyltransferase class-I family.</text>
</comment>
<dbReference type="Pfam" id="PF01066">
    <property type="entry name" value="CDP-OH_P_transf"/>
    <property type="match status" value="1"/>
</dbReference>
<dbReference type="Proteomes" id="UP001172673">
    <property type="component" value="Unassembled WGS sequence"/>
</dbReference>
<keyword evidence="3" id="KW-1133">Transmembrane helix</keyword>
<proteinExistence type="inferred from homology"/>
<reference evidence="4" key="1">
    <citation type="submission" date="2022-10" db="EMBL/GenBank/DDBJ databases">
        <title>Culturing micro-colonial fungi from biological soil crusts in the Mojave desert and describing Neophaeococcomyces mojavensis, and introducing the new genera and species Taxawa tesnikishii.</title>
        <authorList>
            <person name="Kurbessoian T."/>
            <person name="Stajich J.E."/>
        </authorList>
    </citation>
    <scope>NUCLEOTIDE SEQUENCE</scope>
    <source>
        <strain evidence="4">TK_41</strain>
    </source>
</reference>
<dbReference type="InterPro" id="IPR043130">
    <property type="entry name" value="CDP-OH_PTrfase_TM_dom"/>
</dbReference>
<dbReference type="EMBL" id="JAPDRK010000020">
    <property type="protein sequence ID" value="KAJ9603879.1"/>
    <property type="molecule type" value="Genomic_DNA"/>
</dbReference>
<protein>
    <recommendedName>
        <fullName evidence="6">CDP-alcohol phosphatidyltransferase</fullName>
    </recommendedName>
</protein>
<keyword evidence="3" id="KW-0472">Membrane</keyword>
<evidence type="ECO:0008006" key="6">
    <source>
        <dbReference type="Google" id="ProtNLM"/>
    </source>
</evidence>
<dbReference type="GO" id="GO:0016780">
    <property type="term" value="F:phosphotransferase activity, for other substituted phosphate groups"/>
    <property type="evidence" value="ECO:0007669"/>
    <property type="project" value="InterPro"/>
</dbReference>
<evidence type="ECO:0000256" key="3">
    <source>
        <dbReference type="SAM" id="Phobius"/>
    </source>
</evidence>
<dbReference type="GO" id="GO:0016020">
    <property type="term" value="C:membrane"/>
    <property type="evidence" value="ECO:0007669"/>
    <property type="project" value="InterPro"/>
</dbReference>
<keyword evidence="5" id="KW-1185">Reference proteome</keyword>